<evidence type="ECO:0000313" key="1">
    <source>
        <dbReference type="EMBL" id="KAJ8421132.1"/>
    </source>
</evidence>
<name>A0A9Q1GHJ5_9CARY</name>
<gene>
    <name evidence="1" type="ORF">Cgig2_021765</name>
</gene>
<protein>
    <submittedName>
        <fullName evidence="1">Uncharacterized protein</fullName>
    </submittedName>
</protein>
<reference evidence="1" key="1">
    <citation type="submission" date="2022-04" db="EMBL/GenBank/DDBJ databases">
        <title>Carnegiea gigantea Genome sequencing and assembly v2.</title>
        <authorList>
            <person name="Copetti D."/>
            <person name="Sanderson M.J."/>
            <person name="Burquez A."/>
            <person name="Wojciechowski M.F."/>
        </authorList>
    </citation>
    <scope>NUCLEOTIDE SEQUENCE</scope>
    <source>
        <strain evidence="1">SGP5-SGP5p</strain>
        <tissue evidence="1">Aerial part</tissue>
    </source>
</reference>
<dbReference type="AlphaFoldDB" id="A0A9Q1GHJ5"/>
<organism evidence="1 2">
    <name type="scientific">Carnegiea gigantea</name>
    <dbReference type="NCBI Taxonomy" id="171969"/>
    <lineage>
        <taxon>Eukaryota</taxon>
        <taxon>Viridiplantae</taxon>
        <taxon>Streptophyta</taxon>
        <taxon>Embryophyta</taxon>
        <taxon>Tracheophyta</taxon>
        <taxon>Spermatophyta</taxon>
        <taxon>Magnoliopsida</taxon>
        <taxon>eudicotyledons</taxon>
        <taxon>Gunneridae</taxon>
        <taxon>Pentapetalae</taxon>
        <taxon>Caryophyllales</taxon>
        <taxon>Cactineae</taxon>
        <taxon>Cactaceae</taxon>
        <taxon>Cactoideae</taxon>
        <taxon>Echinocereeae</taxon>
        <taxon>Carnegiea</taxon>
    </lineage>
</organism>
<accession>A0A9Q1GHJ5</accession>
<dbReference type="EMBL" id="JAKOGI010002901">
    <property type="protein sequence ID" value="KAJ8421132.1"/>
    <property type="molecule type" value="Genomic_DNA"/>
</dbReference>
<dbReference type="Proteomes" id="UP001153076">
    <property type="component" value="Unassembled WGS sequence"/>
</dbReference>
<proteinExistence type="predicted"/>
<comment type="caution">
    <text evidence="1">The sequence shown here is derived from an EMBL/GenBank/DDBJ whole genome shotgun (WGS) entry which is preliminary data.</text>
</comment>
<evidence type="ECO:0000313" key="2">
    <source>
        <dbReference type="Proteomes" id="UP001153076"/>
    </source>
</evidence>
<sequence>MGRKINPRAGTGMGTGPSIGPVPVPFPQAFCFLRPQSSLESPSILRTTNDCTTLVLTAALNATVAPRHHHLFFTLPRSPNRLVVPQHHCLAPQCHHRLFCLTVWLPASAVGSQCHTAVRQHHHLCPLPLAQTAVAGQPLVQTAATGQPLSQTAVADGEEVASYHRTSFDDDADVENNDDPVA</sequence>
<keyword evidence="2" id="KW-1185">Reference proteome</keyword>